<organism evidence="15 16">
    <name type="scientific">Leptomonas seymouri</name>
    <dbReference type="NCBI Taxonomy" id="5684"/>
    <lineage>
        <taxon>Eukaryota</taxon>
        <taxon>Discoba</taxon>
        <taxon>Euglenozoa</taxon>
        <taxon>Kinetoplastea</taxon>
        <taxon>Metakinetoplastina</taxon>
        <taxon>Trypanosomatida</taxon>
        <taxon>Trypanosomatidae</taxon>
        <taxon>Leishmaniinae</taxon>
        <taxon>Leptomonas</taxon>
    </lineage>
</organism>
<dbReference type="AlphaFoldDB" id="A0A0N1I2J6"/>
<keyword evidence="3 12" id="KW-0235">DNA replication</keyword>
<dbReference type="GO" id="GO:0016887">
    <property type="term" value="F:ATP hydrolysis activity"/>
    <property type="evidence" value="ECO:0007669"/>
    <property type="project" value="RHEA"/>
</dbReference>
<dbReference type="Pfam" id="PF17207">
    <property type="entry name" value="MCM_OB"/>
    <property type="match status" value="1"/>
</dbReference>
<dbReference type="InterPro" id="IPR018525">
    <property type="entry name" value="MCM_CS"/>
</dbReference>
<dbReference type="PROSITE" id="PS50051">
    <property type="entry name" value="MCM_2"/>
    <property type="match status" value="1"/>
</dbReference>
<evidence type="ECO:0000256" key="10">
    <source>
        <dbReference type="ARBA" id="ARBA00023306"/>
    </source>
</evidence>
<keyword evidence="6 12" id="KW-0347">Helicase</keyword>
<feature type="region of interest" description="Disordered" evidence="13">
    <location>
        <begin position="709"/>
        <end position="741"/>
    </location>
</feature>
<dbReference type="InterPro" id="IPR041024">
    <property type="entry name" value="Mcm6_C"/>
</dbReference>
<evidence type="ECO:0000256" key="11">
    <source>
        <dbReference type="RuleBase" id="RU004070"/>
    </source>
</evidence>
<evidence type="ECO:0000256" key="4">
    <source>
        <dbReference type="ARBA" id="ARBA00022741"/>
    </source>
</evidence>
<evidence type="ECO:0000256" key="3">
    <source>
        <dbReference type="ARBA" id="ARBA00022705"/>
    </source>
</evidence>
<dbReference type="EMBL" id="LJSK01000310">
    <property type="protein sequence ID" value="KPI83914.1"/>
    <property type="molecule type" value="Genomic_DNA"/>
</dbReference>
<dbReference type="InterPro" id="IPR001208">
    <property type="entry name" value="MCM_dom"/>
</dbReference>
<sequence length="891" mass="97953">MNPPDIRDDPALPQPTAEVAPVLEVDADGVRVREAVHLFLSRLVDPVLRANLSLAAPSRGDGDGSDSSLSYVVAQMERISTSTSWSTCVVRWADLIRFDDDAAAVIESDYQRFSPFLNEALHQVLLQYYGEDYSNRGRCHPSLVFSNVPRCLTIRSLRASLVGQLCSIKGVVTRTSQVRPELLVGVFRCSDCGAESLPIEQQFHYTEPPTCRNAQCENKNKFQLIPNHPHTRFGDWQKLRMQEDTNNIPAGCMPRTMEVIVRSDAVEVAKPGDRVLAVGCAIVIPEVAKLFNLANRREVQRQMTGGQRAQQDAQADMEGATGLRALGVRDLSYRMCFLATTITDGSGDDRKMTHAVKEATDGASEREEVVLTPAERQRVQQMRRHDSLLKALTSCVAPNVFKHDVVKLGLLLQMVGGVSKTTVERITLRGDINACIVGDPSTAKSQFLKWVSANMPRGVYTSGKASTASGLTATVTRDADTGERTIEAGALMLSDRGICCIDEFDKMEMKDQVAIHEAMEQQTISIAKAGIKATLNAKTSLLAALNPIGGKYDRRRPLQKNIAMTAPIMSRFDLMFVIVDDSGDDADFAIANQLLRLHRFGGAAVRPPFTTEDFQLYLRYARSLTPRLTFEASQLIVAAYRDMRLQDSLSNRSKVYRVTTRLLESMIRLSEATAKIYMSEEVTPTHVEVALELMRQSMSTLDMTEVELVGGAGDEGSPNHVEEQQQHQIGGSSTTVKREPEAAHGIGSNAVASIASEKRHGDGAGGSSYAEASNVGADALTSSTAVSAATAEAPRRKVSIKADHYFAIVNRLVAHLKSLSEDMAPTRQELVTWYLEQVKTLNRPLLEAELRYVNLVLSKLVKEGKLLEVDVNEGDAPRIFLDPNFNPDFTQ</sequence>
<dbReference type="Gene3D" id="2.20.28.10">
    <property type="match status" value="1"/>
</dbReference>
<dbReference type="InterPro" id="IPR012340">
    <property type="entry name" value="NA-bd_OB-fold"/>
</dbReference>
<dbReference type="EC" id="3.6.4.12" evidence="12"/>
<feature type="compositionally biased region" description="Polar residues" evidence="13">
    <location>
        <begin position="726"/>
        <end position="735"/>
    </location>
</feature>
<dbReference type="FunFam" id="2.20.28.10:FF:000021">
    <property type="entry name" value="DNA replication licensing factor, putative"/>
    <property type="match status" value="1"/>
</dbReference>
<dbReference type="GO" id="GO:1990518">
    <property type="term" value="F:single-stranded 3'-5' DNA helicase activity"/>
    <property type="evidence" value="ECO:0007669"/>
    <property type="project" value="TreeGrafter"/>
</dbReference>
<dbReference type="Proteomes" id="UP000038009">
    <property type="component" value="Unassembled WGS sequence"/>
</dbReference>
<name>A0A0N1I2J6_LEPSE</name>
<accession>A0A0N1I2J6</accession>
<evidence type="ECO:0000256" key="2">
    <source>
        <dbReference type="ARBA" id="ARBA00008010"/>
    </source>
</evidence>
<dbReference type="FunFam" id="3.40.50.300:FF:001327">
    <property type="entry name" value="DNA helicase"/>
    <property type="match status" value="1"/>
</dbReference>
<keyword evidence="8 11" id="KW-0238">DNA-binding</keyword>
<comment type="subunit">
    <text evidence="12">Component of the MCM2-7 complex.</text>
</comment>
<dbReference type="GO" id="GO:0000727">
    <property type="term" value="P:double-strand break repair via break-induced replication"/>
    <property type="evidence" value="ECO:0007669"/>
    <property type="project" value="TreeGrafter"/>
</dbReference>
<dbReference type="PANTHER" id="PTHR11630:SF43">
    <property type="entry name" value="DNA REPLICATION LICENSING FACTOR MCM6"/>
    <property type="match status" value="1"/>
</dbReference>
<dbReference type="InterPro" id="IPR008049">
    <property type="entry name" value="MCM6"/>
</dbReference>
<proteinExistence type="inferred from homology"/>
<dbReference type="OMA" id="HINAAAM"/>
<comment type="subcellular location">
    <subcellularLocation>
        <location evidence="1 12">Nucleus</location>
    </subcellularLocation>
</comment>
<dbReference type="InterPro" id="IPR027417">
    <property type="entry name" value="P-loop_NTPase"/>
</dbReference>
<dbReference type="GO" id="GO:1902969">
    <property type="term" value="P:mitotic DNA replication"/>
    <property type="evidence" value="ECO:0007669"/>
    <property type="project" value="TreeGrafter"/>
</dbReference>
<dbReference type="GO" id="GO:0006270">
    <property type="term" value="P:DNA replication initiation"/>
    <property type="evidence" value="ECO:0007669"/>
    <property type="project" value="UniProtKB-UniRule"/>
</dbReference>
<evidence type="ECO:0000256" key="1">
    <source>
        <dbReference type="ARBA" id="ARBA00004123"/>
    </source>
</evidence>
<dbReference type="Gene3D" id="2.40.50.140">
    <property type="entry name" value="Nucleic acid-binding proteins"/>
    <property type="match status" value="1"/>
</dbReference>
<dbReference type="Pfam" id="PF18263">
    <property type="entry name" value="WHD_MCM6"/>
    <property type="match status" value="1"/>
</dbReference>
<keyword evidence="9" id="KW-0539">Nucleus</keyword>
<dbReference type="GO" id="GO:0005634">
    <property type="term" value="C:nucleus"/>
    <property type="evidence" value="ECO:0007669"/>
    <property type="project" value="UniProtKB-SubCell"/>
</dbReference>
<comment type="function">
    <text evidence="12">Acts as component of the MCM2-7 complex (MCM complex) which is the replicative helicase essential for 'once per cell cycle' DNA replication initiation and elongation in eukaryotic cells. The active ATPase sites in the MCM2-7 ring are formed through the interaction surfaces of two neighboring subunits such that a critical structure of a conserved arginine finger motif is provided in trans relative to the ATP-binding site of the Walker A box of the adjacent subunit. The six ATPase active sites, however, are likely to contribute differentially to the complex helicase activity.</text>
</comment>
<evidence type="ECO:0000256" key="7">
    <source>
        <dbReference type="ARBA" id="ARBA00022840"/>
    </source>
</evidence>
<dbReference type="FunFam" id="1.20.58.870:FF:000005">
    <property type="entry name" value="Putative DNA replication licensing factor"/>
    <property type="match status" value="1"/>
</dbReference>
<evidence type="ECO:0000313" key="15">
    <source>
        <dbReference type="EMBL" id="KPI83914.1"/>
    </source>
</evidence>
<comment type="catalytic activity">
    <reaction evidence="12">
        <text>ATP + H2O = ADP + phosphate + H(+)</text>
        <dbReference type="Rhea" id="RHEA:13065"/>
        <dbReference type="ChEBI" id="CHEBI:15377"/>
        <dbReference type="ChEBI" id="CHEBI:15378"/>
        <dbReference type="ChEBI" id="CHEBI:30616"/>
        <dbReference type="ChEBI" id="CHEBI:43474"/>
        <dbReference type="ChEBI" id="CHEBI:456216"/>
        <dbReference type="EC" id="3.6.4.12"/>
    </reaction>
</comment>
<evidence type="ECO:0000256" key="5">
    <source>
        <dbReference type="ARBA" id="ARBA00022801"/>
    </source>
</evidence>
<keyword evidence="5 12" id="KW-0378">Hydrolase</keyword>
<dbReference type="InterPro" id="IPR033762">
    <property type="entry name" value="MCM_OB"/>
</dbReference>
<dbReference type="SUPFAM" id="SSF52540">
    <property type="entry name" value="P-loop containing nucleoside triphosphate hydrolases"/>
    <property type="match status" value="1"/>
</dbReference>
<protein>
    <recommendedName>
        <fullName evidence="12">DNA replication licensing factor MCM6</fullName>
        <ecNumber evidence="12">3.6.4.12</ecNumber>
    </recommendedName>
</protein>
<evidence type="ECO:0000256" key="6">
    <source>
        <dbReference type="ARBA" id="ARBA00022806"/>
    </source>
</evidence>
<dbReference type="GO" id="GO:0042555">
    <property type="term" value="C:MCM complex"/>
    <property type="evidence" value="ECO:0007669"/>
    <property type="project" value="UniProtKB-UniRule"/>
</dbReference>
<keyword evidence="10 12" id="KW-0131">Cell cycle</keyword>
<dbReference type="PRINTS" id="PR01657">
    <property type="entry name" value="MCMFAMILY"/>
</dbReference>
<dbReference type="Gene3D" id="3.40.50.300">
    <property type="entry name" value="P-loop containing nucleotide triphosphate hydrolases"/>
    <property type="match status" value="1"/>
</dbReference>
<dbReference type="InterPro" id="IPR031327">
    <property type="entry name" value="MCM"/>
</dbReference>
<dbReference type="GO" id="GO:0005524">
    <property type="term" value="F:ATP binding"/>
    <property type="evidence" value="ECO:0007669"/>
    <property type="project" value="UniProtKB-UniRule"/>
</dbReference>
<dbReference type="SMART" id="SM00350">
    <property type="entry name" value="MCM"/>
    <property type="match status" value="1"/>
</dbReference>
<evidence type="ECO:0000256" key="9">
    <source>
        <dbReference type="ARBA" id="ARBA00023242"/>
    </source>
</evidence>
<comment type="caution">
    <text evidence="15">The sequence shown here is derived from an EMBL/GenBank/DDBJ whole genome shotgun (WGS) entry which is preliminary data.</text>
</comment>
<gene>
    <name evidence="15" type="ORF">ABL78_7050</name>
</gene>
<feature type="domain" description="MCM C-terminal AAA(+) ATPase" evidence="14">
    <location>
        <begin position="388"/>
        <end position="594"/>
    </location>
</feature>
<keyword evidence="7 11" id="KW-0067">ATP-binding</keyword>
<evidence type="ECO:0000256" key="12">
    <source>
        <dbReference type="RuleBase" id="RU368064"/>
    </source>
</evidence>
<dbReference type="OrthoDB" id="1744952at2759"/>
<evidence type="ECO:0000256" key="8">
    <source>
        <dbReference type="ARBA" id="ARBA00023125"/>
    </source>
</evidence>
<evidence type="ECO:0000259" key="14">
    <source>
        <dbReference type="PROSITE" id="PS50051"/>
    </source>
</evidence>
<dbReference type="PRINTS" id="PR01662">
    <property type="entry name" value="MCMPROTEIN6"/>
</dbReference>
<dbReference type="Gene3D" id="1.20.58.870">
    <property type="match status" value="1"/>
</dbReference>
<dbReference type="VEuPathDB" id="TriTrypDB:Lsey_0310_0090"/>
<keyword evidence="4 11" id="KW-0547">Nucleotide-binding</keyword>
<reference evidence="15 16" key="1">
    <citation type="journal article" date="2015" name="PLoS Pathog.">
        <title>Leptomonas seymouri: Adaptations to the Dixenous Life Cycle Analyzed by Genome Sequencing, Transcriptome Profiling and Co-infection with Leishmania donovani.</title>
        <authorList>
            <person name="Kraeva N."/>
            <person name="Butenko A."/>
            <person name="Hlavacova J."/>
            <person name="Kostygov A."/>
            <person name="Myskova J."/>
            <person name="Grybchuk D."/>
            <person name="Lestinova T."/>
            <person name="Votypka J."/>
            <person name="Volf P."/>
            <person name="Opperdoes F."/>
            <person name="Flegontov P."/>
            <person name="Lukes J."/>
            <person name="Yurchenko V."/>
        </authorList>
    </citation>
    <scope>NUCLEOTIDE SEQUENCE [LARGE SCALE GENOMIC DNA]</scope>
    <source>
        <strain evidence="15 16">ATCC 30220</strain>
    </source>
</reference>
<evidence type="ECO:0000313" key="16">
    <source>
        <dbReference type="Proteomes" id="UP000038009"/>
    </source>
</evidence>
<dbReference type="Pfam" id="PF00493">
    <property type="entry name" value="MCM"/>
    <property type="match status" value="1"/>
</dbReference>
<dbReference type="PROSITE" id="PS00847">
    <property type="entry name" value="MCM_1"/>
    <property type="match status" value="1"/>
</dbReference>
<dbReference type="GO" id="GO:0003697">
    <property type="term" value="F:single-stranded DNA binding"/>
    <property type="evidence" value="ECO:0007669"/>
    <property type="project" value="TreeGrafter"/>
</dbReference>
<dbReference type="Pfam" id="PF17855">
    <property type="entry name" value="MCM_lid"/>
    <property type="match status" value="1"/>
</dbReference>
<comment type="similarity">
    <text evidence="2 11">Belongs to the MCM family.</text>
</comment>
<dbReference type="PANTHER" id="PTHR11630">
    <property type="entry name" value="DNA REPLICATION LICENSING FACTOR MCM FAMILY MEMBER"/>
    <property type="match status" value="1"/>
</dbReference>
<dbReference type="Gene3D" id="3.30.1640.10">
    <property type="entry name" value="mini-chromosome maintenance (MCM) complex, chain A, domain 1"/>
    <property type="match status" value="1"/>
</dbReference>
<keyword evidence="16" id="KW-1185">Reference proteome</keyword>
<dbReference type="SUPFAM" id="SSF50249">
    <property type="entry name" value="Nucleic acid-binding proteins"/>
    <property type="match status" value="1"/>
</dbReference>
<evidence type="ECO:0000256" key="13">
    <source>
        <dbReference type="SAM" id="MobiDB-lite"/>
    </source>
</evidence>
<dbReference type="InterPro" id="IPR041562">
    <property type="entry name" value="MCM_lid"/>
</dbReference>